<evidence type="ECO:0000313" key="3">
    <source>
        <dbReference type="Proteomes" id="UP000193240"/>
    </source>
</evidence>
<dbReference type="PANTHER" id="PTHR34861:SF11">
    <property type="entry name" value="CYCLASE"/>
    <property type="match status" value="1"/>
</dbReference>
<dbReference type="GO" id="GO:0019441">
    <property type="term" value="P:L-tryptophan catabolic process to kynurenine"/>
    <property type="evidence" value="ECO:0007669"/>
    <property type="project" value="InterPro"/>
</dbReference>
<name>A0A1Y2MER4_EPING</name>
<comment type="similarity">
    <text evidence="1">Belongs to the Cyclase 1 superfamily.</text>
</comment>
<keyword evidence="3" id="KW-1185">Reference proteome</keyword>
<gene>
    <name evidence="2" type="ORF">B5807_01821</name>
</gene>
<dbReference type="SUPFAM" id="SSF102198">
    <property type="entry name" value="Putative cyclase"/>
    <property type="match status" value="1"/>
</dbReference>
<evidence type="ECO:0008006" key="4">
    <source>
        <dbReference type="Google" id="ProtNLM"/>
    </source>
</evidence>
<proteinExistence type="inferred from homology"/>
<dbReference type="PANTHER" id="PTHR34861">
    <property type="match status" value="1"/>
</dbReference>
<dbReference type="Pfam" id="PF04199">
    <property type="entry name" value="Cyclase"/>
    <property type="match status" value="1"/>
</dbReference>
<sequence length="330" mass="37576">MRKSYPSFSALPVASEGPRGNAWELWGPDDQLGTLNHLTAERVQVAAREEIRTGERVSLNWTLEGASYPRFQHPRKRVEVTLMNKLPRVHAFDDEWSFNTQCSSQWDGCRHYAYQEEGLYYMGRKANDFETSKIPNSIHHMAQSGIAGRAFFLDWYHWATKVQGREIDATSSYFISFSELKETAVHQGSSLDTMRTGDILIIRSGYLAQYASMSEEKRARLDHEYEITKPSNIGAEASEELLSFLWDKQIAAVAGDSRSFEAWPCPEEKKQWHLHQWLLAGWGMPIGELWDLEGLSEVARRLGRYTFFLTSAPMNVPGGVASPPNALAFF</sequence>
<dbReference type="EMBL" id="KZ107838">
    <property type="protein sequence ID" value="OSS54462.1"/>
    <property type="molecule type" value="Genomic_DNA"/>
</dbReference>
<accession>A0A1Y2MER4</accession>
<reference evidence="2 3" key="1">
    <citation type="journal article" date="2017" name="Genome Announc.">
        <title>Genome sequence of the saprophytic ascomycete Epicoccum nigrum ICMP 19927 strain isolated from New Zealand.</title>
        <authorList>
            <person name="Fokin M."/>
            <person name="Fleetwood D."/>
            <person name="Weir B.S."/>
            <person name="Villas-Boas S.G."/>
        </authorList>
    </citation>
    <scope>NUCLEOTIDE SEQUENCE [LARGE SCALE GENOMIC DNA]</scope>
    <source>
        <strain evidence="2 3">ICMP 19927</strain>
    </source>
</reference>
<dbReference type="GO" id="GO:0004061">
    <property type="term" value="F:arylformamidase activity"/>
    <property type="evidence" value="ECO:0007669"/>
    <property type="project" value="InterPro"/>
</dbReference>
<evidence type="ECO:0000313" key="2">
    <source>
        <dbReference type="EMBL" id="OSS54462.1"/>
    </source>
</evidence>
<organism evidence="2 3">
    <name type="scientific">Epicoccum nigrum</name>
    <name type="common">Soil fungus</name>
    <name type="synonym">Epicoccum purpurascens</name>
    <dbReference type="NCBI Taxonomy" id="105696"/>
    <lineage>
        <taxon>Eukaryota</taxon>
        <taxon>Fungi</taxon>
        <taxon>Dikarya</taxon>
        <taxon>Ascomycota</taxon>
        <taxon>Pezizomycotina</taxon>
        <taxon>Dothideomycetes</taxon>
        <taxon>Pleosporomycetidae</taxon>
        <taxon>Pleosporales</taxon>
        <taxon>Pleosporineae</taxon>
        <taxon>Didymellaceae</taxon>
        <taxon>Epicoccum</taxon>
    </lineage>
</organism>
<evidence type="ECO:0000256" key="1">
    <source>
        <dbReference type="ARBA" id="ARBA00007865"/>
    </source>
</evidence>
<dbReference type="AlphaFoldDB" id="A0A1Y2MER4"/>
<dbReference type="InParanoid" id="A0A1Y2MER4"/>
<dbReference type="Proteomes" id="UP000193240">
    <property type="component" value="Unassembled WGS sequence"/>
</dbReference>
<dbReference type="InterPro" id="IPR037175">
    <property type="entry name" value="KFase_sf"/>
</dbReference>
<dbReference type="Gene3D" id="3.50.30.50">
    <property type="entry name" value="Putative cyclase"/>
    <property type="match status" value="1"/>
</dbReference>
<dbReference type="OMA" id="RHYAYQN"/>
<dbReference type="InterPro" id="IPR007325">
    <property type="entry name" value="KFase/CYL"/>
</dbReference>
<protein>
    <recommendedName>
        <fullName evidence="4">Cyclase</fullName>
    </recommendedName>
</protein>